<dbReference type="KEGG" id="hdh:G5B40_11490"/>
<evidence type="ECO:0000313" key="1">
    <source>
        <dbReference type="EMBL" id="QIE56020.1"/>
    </source>
</evidence>
<sequence length="145" mass="16657">MLMHTISHTNTNGRRSHVRHTIFRSGSYYYNRRVPEHAIEACGAFIRDRLSSDATEAKQLSEWLTARLNAIWKHDQIEHGIDLYTRLKTARPRTFTLGQLSGEYVSMRSIDAAPLRQAIMPLIAVAGDKDIRDMMLDAVERRFGD</sequence>
<accession>A0A7L5BUQ3</accession>
<dbReference type="AlphaFoldDB" id="A0A7L5BUQ3"/>
<gene>
    <name evidence="1" type="ORF">G5B40_11490</name>
</gene>
<dbReference type="Proteomes" id="UP000503336">
    <property type="component" value="Chromosome"/>
</dbReference>
<protein>
    <submittedName>
        <fullName evidence="1">Uncharacterized protein</fullName>
    </submittedName>
</protein>
<proteinExistence type="predicted"/>
<reference evidence="1 2" key="1">
    <citation type="submission" date="2020-02" db="EMBL/GenBank/DDBJ databases">
        <title>complete genome sequence of Rhodobacteraceae bacterium.</title>
        <authorList>
            <person name="Park J."/>
            <person name="Kim Y.-S."/>
            <person name="Kim K.-H."/>
        </authorList>
    </citation>
    <scope>NUCLEOTIDE SEQUENCE [LARGE SCALE GENOMIC DNA]</scope>
    <source>
        <strain evidence="1 2">RR4-56</strain>
    </source>
</reference>
<keyword evidence="2" id="KW-1185">Reference proteome</keyword>
<dbReference type="RefSeq" id="WP_165098689.1">
    <property type="nucleotide sequence ID" value="NZ_CP049056.1"/>
</dbReference>
<organism evidence="1 2">
    <name type="scientific">Pikeienuella piscinae</name>
    <dbReference type="NCBI Taxonomy" id="2748098"/>
    <lineage>
        <taxon>Bacteria</taxon>
        <taxon>Pseudomonadati</taxon>
        <taxon>Pseudomonadota</taxon>
        <taxon>Alphaproteobacteria</taxon>
        <taxon>Rhodobacterales</taxon>
        <taxon>Paracoccaceae</taxon>
        <taxon>Pikeienuella</taxon>
    </lineage>
</organism>
<evidence type="ECO:0000313" key="2">
    <source>
        <dbReference type="Proteomes" id="UP000503336"/>
    </source>
</evidence>
<dbReference type="EMBL" id="CP049056">
    <property type="protein sequence ID" value="QIE56020.1"/>
    <property type="molecule type" value="Genomic_DNA"/>
</dbReference>
<name>A0A7L5BUQ3_9RHOB</name>